<dbReference type="OrthoDB" id="10431911at2759"/>
<name>A0A0V0ZZ29_TRISP</name>
<organism evidence="1 2">
    <name type="scientific">Trichinella spiralis</name>
    <name type="common">Trichina worm</name>
    <dbReference type="NCBI Taxonomy" id="6334"/>
    <lineage>
        <taxon>Eukaryota</taxon>
        <taxon>Metazoa</taxon>
        <taxon>Ecdysozoa</taxon>
        <taxon>Nematoda</taxon>
        <taxon>Enoplea</taxon>
        <taxon>Dorylaimia</taxon>
        <taxon>Trichinellida</taxon>
        <taxon>Trichinellidae</taxon>
        <taxon>Trichinella</taxon>
    </lineage>
</organism>
<dbReference type="AlphaFoldDB" id="A0A0V0ZZ29"/>
<reference evidence="1 2" key="1">
    <citation type="submission" date="2015-01" db="EMBL/GenBank/DDBJ databases">
        <title>Evolution of Trichinella species and genotypes.</title>
        <authorList>
            <person name="Korhonen P.K."/>
            <person name="Edoardo P."/>
            <person name="Giuseppe L.R."/>
            <person name="Gasser R.B."/>
        </authorList>
    </citation>
    <scope>NUCLEOTIDE SEQUENCE [LARGE SCALE GENOMIC DNA]</scope>
    <source>
        <strain evidence="1">ISS3</strain>
    </source>
</reference>
<proteinExistence type="predicted"/>
<comment type="caution">
    <text evidence="1">The sequence shown here is derived from an EMBL/GenBank/DDBJ whole genome shotgun (WGS) entry which is preliminary data.</text>
</comment>
<evidence type="ECO:0000313" key="2">
    <source>
        <dbReference type="Proteomes" id="UP000054776"/>
    </source>
</evidence>
<accession>A0A0V0ZZ29</accession>
<dbReference type="Proteomes" id="UP000054776">
    <property type="component" value="Unassembled WGS sequence"/>
</dbReference>
<protein>
    <submittedName>
        <fullName evidence="1">Uncharacterized protein</fullName>
    </submittedName>
</protein>
<sequence length="46" mass="4759">MSKSGSLCSLVSCAAPSCAYDFNPTRLNCGNIHDSPRSPAVGEIDS</sequence>
<dbReference type="EMBL" id="JYDH01002166">
    <property type="protein sequence ID" value="KRY17926.1"/>
    <property type="molecule type" value="Genomic_DNA"/>
</dbReference>
<dbReference type="InParanoid" id="A0A0V0ZZ29"/>
<evidence type="ECO:0000313" key="1">
    <source>
        <dbReference type="EMBL" id="KRY17926.1"/>
    </source>
</evidence>
<gene>
    <name evidence="1" type="ORF">T01_13873</name>
</gene>
<keyword evidence="2" id="KW-1185">Reference proteome</keyword>